<evidence type="ECO:0000313" key="2">
    <source>
        <dbReference type="EMBL" id="RQY75258.1"/>
    </source>
</evidence>
<evidence type="ECO:0000256" key="1">
    <source>
        <dbReference type="SAM" id="Phobius"/>
    </source>
</evidence>
<keyword evidence="1" id="KW-0472">Membrane</keyword>
<evidence type="ECO:0008006" key="4">
    <source>
        <dbReference type="Google" id="ProtNLM"/>
    </source>
</evidence>
<reference evidence="2 3" key="1">
    <citation type="submission" date="2018-08" db="EMBL/GenBank/DDBJ databases">
        <title>Comparative analysis of Burkholderia isolates from Puerto Rico.</title>
        <authorList>
            <person name="Hall C."/>
            <person name="Sahl J."/>
            <person name="Wagner D."/>
        </authorList>
    </citation>
    <scope>NUCLEOTIDE SEQUENCE [LARGE SCALE GENOMIC DNA]</scope>
    <source>
        <strain evidence="2 3">Bp8966</strain>
    </source>
</reference>
<keyword evidence="1" id="KW-0812">Transmembrane</keyword>
<feature type="non-terminal residue" evidence="2">
    <location>
        <position position="1"/>
    </location>
</feature>
<sequence length="77" mass="9036">TYYYYIILLVPFLFFAAHPDRLRGTMGVLYLYLFGALGFTFYFLWDQYFTTTYWNSVLALGVTIAMVAAAFGRFTPW</sequence>
<organism evidence="2 3">
    <name type="scientific">Burkholderia stagnalis</name>
    <dbReference type="NCBI Taxonomy" id="1503054"/>
    <lineage>
        <taxon>Bacteria</taxon>
        <taxon>Pseudomonadati</taxon>
        <taxon>Pseudomonadota</taxon>
        <taxon>Betaproteobacteria</taxon>
        <taxon>Burkholderiales</taxon>
        <taxon>Burkholderiaceae</taxon>
        <taxon>Burkholderia</taxon>
        <taxon>Burkholderia cepacia complex</taxon>
    </lineage>
</organism>
<proteinExistence type="predicted"/>
<feature type="transmembrane region" description="Helical" evidence="1">
    <location>
        <begin position="29"/>
        <end position="45"/>
    </location>
</feature>
<evidence type="ECO:0000313" key="3">
    <source>
        <dbReference type="Proteomes" id="UP000281098"/>
    </source>
</evidence>
<accession>A0ABX9YDJ7</accession>
<dbReference type="EMBL" id="QTPM01000214">
    <property type="protein sequence ID" value="RQY75258.1"/>
    <property type="molecule type" value="Genomic_DNA"/>
</dbReference>
<feature type="non-terminal residue" evidence="2">
    <location>
        <position position="77"/>
    </location>
</feature>
<dbReference type="Proteomes" id="UP000281098">
    <property type="component" value="Unassembled WGS sequence"/>
</dbReference>
<name>A0ABX9YDJ7_9BURK</name>
<gene>
    <name evidence="2" type="ORF">DF017_37705</name>
</gene>
<comment type="caution">
    <text evidence="2">The sequence shown here is derived from an EMBL/GenBank/DDBJ whole genome shotgun (WGS) entry which is preliminary data.</text>
</comment>
<dbReference type="RefSeq" id="WP_185736816.1">
    <property type="nucleotide sequence ID" value="NZ_QTPM01000214.1"/>
</dbReference>
<keyword evidence="1" id="KW-1133">Transmembrane helix</keyword>
<keyword evidence="3" id="KW-1185">Reference proteome</keyword>
<feature type="transmembrane region" description="Helical" evidence="1">
    <location>
        <begin position="57"/>
        <end position="74"/>
    </location>
</feature>
<protein>
    <recommendedName>
        <fullName evidence="4">Acyltransferase</fullName>
    </recommendedName>
</protein>